<dbReference type="SUPFAM" id="SSF56935">
    <property type="entry name" value="Porins"/>
    <property type="match status" value="1"/>
</dbReference>
<proteinExistence type="inferred from homology"/>
<dbReference type="InterPro" id="IPR037066">
    <property type="entry name" value="Plug_dom_sf"/>
</dbReference>
<keyword evidence="6 7" id="KW-0998">Cell outer membrane</keyword>
<feature type="chain" id="PRO_5037954322" evidence="8">
    <location>
        <begin position="32"/>
        <end position="1076"/>
    </location>
</feature>
<dbReference type="PROSITE" id="PS52016">
    <property type="entry name" value="TONB_DEPENDENT_REC_3"/>
    <property type="match status" value="1"/>
</dbReference>
<evidence type="ECO:0000256" key="6">
    <source>
        <dbReference type="ARBA" id="ARBA00023237"/>
    </source>
</evidence>
<dbReference type="Pfam" id="PF07715">
    <property type="entry name" value="Plug"/>
    <property type="match status" value="1"/>
</dbReference>
<comment type="caution">
    <text evidence="10">The sequence shown here is derived from an EMBL/GenBank/DDBJ whole genome shotgun (WGS) entry which is preliminary data.</text>
</comment>
<dbReference type="Gene3D" id="2.40.170.20">
    <property type="entry name" value="TonB-dependent receptor, beta-barrel domain"/>
    <property type="match status" value="1"/>
</dbReference>
<evidence type="ECO:0000256" key="1">
    <source>
        <dbReference type="ARBA" id="ARBA00004571"/>
    </source>
</evidence>
<dbReference type="Pfam" id="PF13715">
    <property type="entry name" value="CarbopepD_reg_2"/>
    <property type="match status" value="1"/>
</dbReference>
<evidence type="ECO:0000313" key="10">
    <source>
        <dbReference type="EMBL" id="GGD23705.1"/>
    </source>
</evidence>
<accession>A0A916XZ82</accession>
<sequence length="1076" mass="118977">MKVKLVLTNSIRIASLLFVFSIFFSAASVVAQNVVEISGTVVDSGDKISIPGVNIIEKGTSNGVSTDFDGAFSFKVKSANSIIVVSYIGYKTQEIELKGRTKLTIELVEDQQALEEVVLVGYGSVRKKDLTGAVSVLSGQDIERQPIANVGEALTGRLAGVQVTSSEGSPDSDINIRIRGGGSLTQDASPLLIVDGFPVNSINEIAPSDIENVTVLKDASSTAIYGARGAYGVILITTKSGKSGEKVSVTYNMFTGFKRIANTIDVLKPADFAKWQYEYALLEDDLPSYEDFFGSYSEIGQYDNAPNTNWQKEIYGRNGAVESHNIGIRGGSEKLNYNFNFVRFTDQTIMVGSNFRRDNISMNLKNKVNEKIELNFTFRYSNSVIKGGGANEQREFSSSADARLRHSIGYSPIPIPGLTDDDTDEAVAGYLVNPFLAVADNDRLQERRNYNMLGGITYKITKELQFRSDVGLDYFKNDDYRFYGRSTFYVRNIPAAENQGLPSLLMSNRNDNRFRNANTLNYDFKKILSPDHKLKLLLGQETIIYKSNNLQTVIHGYPDFFTFNNAINLTTLGTPQSVNNFNNPEDNLMSFFGRVNYDLKDKYLFTATFRADGSSKFLGDNKWGYFPSAAVAWKINEENFLKDVSWLDALKIRFSYGQAGNNNIPTGQTIQNFLSTNSTWISGVDNFWAPSNVLANPDLKWETMISQNLGLDFELYDRRISGSFELYKNITKDLLINFLIPGSGYNSQFRNMGETQNMGLEASLNLDAIRKENYGLSFGFNIGMNKNRINSTGTLGDFGVPTNWASTAIGNDFAVQVGQPIGLMLGYRNDGRYEVSDFDYNDGVYTLKPEVANASTIVGPVRPGSMKLKDLNGDGVVNGEDVTVIGNANPTSTGGFTINANAYNFDLSAAFNWSYGNDIYNAGKIEHNTATITSPDGQYRNLTTTMADGNRWTNLDPVSGQLVTDPTALAALNATTSLWSPYMPRYVMTDWAVEDGSFLRLNTLTLGYSLPESIISKTKISRLRIYATANNVFILTNYSGLDPEVSTRRASPLTPGVDYSPYPRNRQFVLGLNVNF</sequence>
<dbReference type="NCBIfam" id="TIGR04056">
    <property type="entry name" value="OMP_RagA_SusC"/>
    <property type="match status" value="1"/>
</dbReference>
<keyword evidence="11" id="KW-1185">Reference proteome</keyword>
<dbReference type="SUPFAM" id="SSF49464">
    <property type="entry name" value="Carboxypeptidase regulatory domain-like"/>
    <property type="match status" value="1"/>
</dbReference>
<name>A0A916XZ82_9FLAO</name>
<evidence type="ECO:0000256" key="2">
    <source>
        <dbReference type="ARBA" id="ARBA00022448"/>
    </source>
</evidence>
<gene>
    <name evidence="10" type="ORF">GCM10011343_12360</name>
</gene>
<comment type="similarity">
    <text evidence="7">Belongs to the TonB-dependent receptor family.</text>
</comment>
<reference evidence="10" key="1">
    <citation type="journal article" date="2014" name="Int. J. Syst. Evol. Microbiol.">
        <title>Complete genome sequence of Corynebacterium casei LMG S-19264T (=DSM 44701T), isolated from a smear-ripened cheese.</title>
        <authorList>
            <consortium name="US DOE Joint Genome Institute (JGI-PGF)"/>
            <person name="Walter F."/>
            <person name="Albersmeier A."/>
            <person name="Kalinowski J."/>
            <person name="Ruckert C."/>
        </authorList>
    </citation>
    <scope>NUCLEOTIDE SEQUENCE</scope>
    <source>
        <strain evidence="10">CGMCC 1.12506</strain>
    </source>
</reference>
<dbReference type="PROSITE" id="PS00018">
    <property type="entry name" value="EF_HAND_1"/>
    <property type="match status" value="1"/>
</dbReference>
<dbReference type="InterPro" id="IPR008969">
    <property type="entry name" value="CarboxyPept-like_regulatory"/>
</dbReference>
<evidence type="ECO:0000256" key="5">
    <source>
        <dbReference type="ARBA" id="ARBA00023136"/>
    </source>
</evidence>
<evidence type="ECO:0000313" key="11">
    <source>
        <dbReference type="Proteomes" id="UP000625735"/>
    </source>
</evidence>
<dbReference type="NCBIfam" id="TIGR04057">
    <property type="entry name" value="SusC_RagA_signa"/>
    <property type="match status" value="1"/>
</dbReference>
<feature type="signal peptide" evidence="8">
    <location>
        <begin position="1"/>
        <end position="31"/>
    </location>
</feature>
<dbReference type="InterPro" id="IPR012910">
    <property type="entry name" value="Plug_dom"/>
</dbReference>
<protein>
    <submittedName>
        <fullName evidence="10">SusC/RagA family TonB-linked outer membrane protein</fullName>
    </submittedName>
</protein>
<dbReference type="Gene3D" id="2.60.40.1120">
    <property type="entry name" value="Carboxypeptidase-like, regulatory domain"/>
    <property type="match status" value="1"/>
</dbReference>
<comment type="subcellular location">
    <subcellularLocation>
        <location evidence="1 7">Cell outer membrane</location>
        <topology evidence="1 7">Multi-pass membrane protein</topology>
    </subcellularLocation>
</comment>
<dbReference type="InterPro" id="IPR018247">
    <property type="entry name" value="EF_Hand_1_Ca_BS"/>
</dbReference>
<dbReference type="RefSeq" id="WP_188361678.1">
    <property type="nucleotide sequence ID" value="NZ_BMFG01000004.1"/>
</dbReference>
<feature type="domain" description="TonB-dependent receptor plug" evidence="9">
    <location>
        <begin position="127"/>
        <end position="233"/>
    </location>
</feature>
<dbReference type="Proteomes" id="UP000625735">
    <property type="component" value="Unassembled WGS sequence"/>
</dbReference>
<evidence type="ECO:0000256" key="4">
    <source>
        <dbReference type="ARBA" id="ARBA00022692"/>
    </source>
</evidence>
<dbReference type="GO" id="GO:0009279">
    <property type="term" value="C:cell outer membrane"/>
    <property type="evidence" value="ECO:0007669"/>
    <property type="project" value="UniProtKB-SubCell"/>
</dbReference>
<dbReference type="InterPro" id="IPR036942">
    <property type="entry name" value="Beta-barrel_TonB_sf"/>
</dbReference>
<dbReference type="Gene3D" id="2.170.130.10">
    <property type="entry name" value="TonB-dependent receptor, plug domain"/>
    <property type="match status" value="1"/>
</dbReference>
<keyword evidence="8" id="KW-0732">Signal</keyword>
<reference evidence="10" key="2">
    <citation type="submission" date="2020-09" db="EMBL/GenBank/DDBJ databases">
        <authorList>
            <person name="Sun Q."/>
            <person name="Zhou Y."/>
        </authorList>
    </citation>
    <scope>NUCLEOTIDE SEQUENCE</scope>
    <source>
        <strain evidence="10">CGMCC 1.12506</strain>
    </source>
</reference>
<organism evidence="10 11">
    <name type="scientific">Flavobacterium orientale</name>
    <dbReference type="NCBI Taxonomy" id="1756020"/>
    <lineage>
        <taxon>Bacteria</taxon>
        <taxon>Pseudomonadati</taxon>
        <taxon>Bacteroidota</taxon>
        <taxon>Flavobacteriia</taxon>
        <taxon>Flavobacteriales</taxon>
        <taxon>Flavobacteriaceae</taxon>
        <taxon>Flavobacterium</taxon>
    </lineage>
</organism>
<keyword evidence="2 7" id="KW-0813">Transport</keyword>
<dbReference type="InterPro" id="IPR039426">
    <property type="entry name" value="TonB-dep_rcpt-like"/>
</dbReference>
<dbReference type="EMBL" id="BMFG01000004">
    <property type="protein sequence ID" value="GGD23705.1"/>
    <property type="molecule type" value="Genomic_DNA"/>
</dbReference>
<keyword evidence="4 7" id="KW-0812">Transmembrane</keyword>
<evidence type="ECO:0000256" key="3">
    <source>
        <dbReference type="ARBA" id="ARBA00022452"/>
    </source>
</evidence>
<evidence type="ECO:0000256" key="7">
    <source>
        <dbReference type="PROSITE-ProRule" id="PRU01360"/>
    </source>
</evidence>
<dbReference type="InterPro" id="IPR023996">
    <property type="entry name" value="TonB-dep_OMP_SusC/RagA"/>
</dbReference>
<keyword evidence="3 7" id="KW-1134">Transmembrane beta strand</keyword>
<keyword evidence="5 7" id="KW-0472">Membrane</keyword>
<dbReference type="InterPro" id="IPR023997">
    <property type="entry name" value="TonB-dep_OMP_SusC/RagA_CS"/>
</dbReference>
<evidence type="ECO:0000259" key="9">
    <source>
        <dbReference type="Pfam" id="PF07715"/>
    </source>
</evidence>
<dbReference type="AlphaFoldDB" id="A0A916XZ82"/>
<dbReference type="FunFam" id="2.170.130.10:FF:000008">
    <property type="entry name" value="SusC/RagA family TonB-linked outer membrane protein"/>
    <property type="match status" value="1"/>
</dbReference>
<evidence type="ECO:0000256" key="8">
    <source>
        <dbReference type="SAM" id="SignalP"/>
    </source>
</evidence>